<accession>H2Z1N5</accession>
<reference evidence="2" key="2">
    <citation type="submission" date="2025-08" db="UniProtKB">
        <authorList>
            <consortium name="Ensembl"/>
        </authorList>
    </citation>
    <scope>IDENTIFICATION</scope>
</reference>
<reference evidence="3" key="1">
    <citation type="submission" date="2003-08" db="EMBL/GenBank/DDBJ databases">
        <authorList>
            <person name="Birren B."/>
            <person name="Nusbaum C."/>
            <person name="Abebe A."/>
            <person name="Abouelleil A."/>
            <person name="Adekoya E."/>
            <person name="Ait-zahra M."/>
            <person name="Allen N."/>
            <person name="Allen T."/>
            <person name="An P."/>
            <person name="Anderson M."/>
            <person name="Anderson S."/>
            <person name="Arachchi H."/>
            <person name="Armbruster J."/>
            <person name="Bachantsang P."/>
            <person name="Baldwin J."/>
            <person name="Barry A."/>
            <person name="Bayul T."/>
            <person name="Blitshsteyn B."/>
            <person name="Bloom T."/>
            <person name="Blye J."/>
            <person name="Boguslavskiy L."/>
            <person name="Borowsky M."/>
            <person name="Boukhgalter B."/>
            <person name="Brunache A."/>
            <person name="Butler J."/>
            <person name="Calixte N."/>
            <person name="Calvo S."/>
            <person name="Camarata J."/>
            <person name="Campo K."/>
            <person name="Chang J."/>
            <person name="Cheshatsang Y."/>
            <person name="Citroen M."/>
            <person name="Collymore A."/>
            <person name="Considine T."/>
            <person name="Cook A."/>
            <person name="Cooke P."/>
            <person name="Corum B."/>
            <person name="Cuomo C."/>
            <person name="David R."/>
            <person name="Dawoe T."/>
            <person name="Degray S."/>
            <person name="Dodge S."/>
            <person name="Dooley K."/>
            <person name="Dorje P."/>
            <person name="Dorjee K."/>
            <person name="Dorris L."/>
            <person name="Duffey N."/>
            <person name="Dupes A."/>
            <person name="Elkins T."/>
            <person name="Engels R."/>
            <person name="Erickson J."/>
            <person name="Farina A."/>
            <person name="Faro S."/>
            <person name="Ferreira P."/>
            <person name="Fischer H."/>
            <person name="Fitzgerald M."/>
            <person name="Foley K."/>
            <person name="Gage D."/>
            <person name="Galagan J."/>
            <person name="Gearin G."/>
            <person name="Gnerre S."/>
            <person name="Gnirke A."/>
            <person name="Goyette A."/>
            <person name="Graham J."/>
            <person name="Grandbois E."/>
            <person name="Gyaltsen K."/>
            <person name="Hafez N."/>
            <person name="Hagopian D."/>
            <person name="Hagos B."/>
            <person name="Hall J."/>
            <person name="Hatcher B."/>
            <person name="Heller A."/>
            <person name="Higgins H."/>
            <person name="Honan T."/>
            <person name="Horn A."/>
            <person name="Houde N."/>
            <person name="Hughes L."/>
            <person name="Hulme W."/>
            <person name="Husby E."/>
            <person name="Iliev I."/>
            <person name="Jaffe D."/>
            <person name="Jones C."/>
            <person name="Kamal M."/>
            <person name="Kamat A."/>
            <person name="Kamvysselis M."/>
            <person name="Karlsson E."/>
            <person name="Kells C."/>
            <person name="Kieu A."/>
            <person name="Kisner P."/>
            <person name="Kodira C."/>
            <person name="Kulbokas E."/>
            <person name="Labutti K."/>
            <person name="Lama D."/>
            <person name="Landers T."/>
            <person name="Leger J."/>
            <person name="Levine S."/>
            <person name="Lewis D."/>
            <person name="Lewis T."/>
            <person name="Lindblad-toh K."/>
            <person name="Liu X."/>
            <person name="Lokyitsang T."/>
            <person name="Lokyitsang Y."/>
            <person name="Lucien O."/>
            <person name="Lui A."/>
            <person name="Ma L.J."/>
            <person name="Mabbitt R."/>
            <person name="Macdonald J."/>
            <person name="Maclean C."/>
            <person name="Major J."/>
            <person name="Manning J."/>
            <person name="Marabella R."/>
            <person name="Maru K."/>
            <person name="Matthews C."/>
            <person name="Mauceli E."/>
            <person name="Mccarthy M."/>
            <person name="Mcdonough S."/>
            <person name="Mcghee T."/>
            <person name="Meldrim J."/>
            <person name="Meneus L."/>
            <person name="Mesirov J."/>
            <person name="Mihalev A."/>
            <person name="Mihova T."/>
            <person name="Mikkelsen T."/>
            <person name="Mlenga V."/>
            <person name="Moru K."/>
            <person name="Mozes J."/>
            <person name="Mulrain L."/>
            <person name="Munson G."/>
            <person name="Naylor J."/>
            <person name="Newes C."/>
            <person name="Nguyen C."/>
            <person name="Nguyen N."/>
            <person name="Nguyen T."/>
            <person name="Nicol R."/>
            <person name="Nielsen C."/>
            <person name="Nizzari M."/>
            <person name="Norbu C."/>
            <person name="Norbu N."/>
            <person name="O'donnell P."/>
            <person name="Okoawo O."/>
            <person name="O'leary S."/>
            <person name="Omotosho B."/>
            <person name="O'neill K."/>
            <person name="Osman S."/>
            <person name="Parker S."/>
            <person name="Perrin D."/>
            <person name="Phunkhang P."/>
            <person name="Piqani B."/>
            <person name="Purcell S."/>
            <person name="Rachupka T."/>
            <person name="Ramasamy U."/>
            <person name="Rameau R."/>
            <person name="Ray V."/>
            <person name="Raymond C."/>
            <person name="Retta R."/>
            <person name="Richardson S."/>
            <person name="Rise C."/>
            <person name="Rodriguez J."/>
            <person name="Rogers J."/>
            <person name="Rogov P."/>
            <person name="Rutman M."/>
            <person name="Schupbach R."/>
            <person name="Seaman C."/>
            <person name="Settipalli S."/>
            <person name="Sharpe T."/>
            <person name="Sheridan J."/>
            <person name="Sherpa N."/>
            <person name="Shi J."/>
            <person name="Smirnov S."/>
            <person name="Smith C."/>
            <person name="Sougnez C."/>
            <person name="Spencer B."/>
            <person name="Stalker J."/>
            <person name="Stange-thomann N."/>
            <person name="Stavropoulos S."/>
            <person name="Stetson K."/>
            <person name="Stone C."/>
            <person name="Stone S."/>
            <person name="Stubbs M."/>
            <person name="Talamas J."/>
            <person name="Tchuinga P."/>
            <person name="Tenzing P."/>
            <person name="Tesfaye S."/>
            <person name="Theodore J."/>
            <person name="Thoulutsang Y."/>
            <person name="Topham K."/>
            <person name="Towey S."/>
            <person name="Tsamla T."/>
            <person name="Tsomo N."/>
            <person name="Vallee D."/>
            <person name="Vassiliev H."/>
            <person name="Venkataraman V."/>
            <person name="Vinson J."/>
            <person name="Vo A."/>
            <person name="Wade C."/>
            <person name="Wang S."/>
            <person name="Wangchuk T."/>
            <person name="Wangdi T."/>
            <person name="Whittaker C."/>
            <person name="Wilkinson J."/>
            <person name="Wu Y."/>
            <person name="Wyman D."/>
            <person name="Yadav S."/>
            <person name="Yang S."/>
            <person name="Yang X."/>
            <person name="Yeager S."/>
            <person name="Yee E."/>
            <person name="Young G."/>
            <person name="Zainoun J."/>
            <person name="Zembeck L."/>
            <person name="Zimmer A."/>
            <person name="Zody M."/>
            <person name="Lander E."/>
        </authorList>
    </citation>
    <scope>NUCLEOTIDE SEQUENCE [LARGE SCALE GENOMIC DNA]</scope>
</reference>
<reference evidence="2" key="3">
    <citation type="submission" date="2025-09" db="UniProtKB">
        <authorList>
            <consortium name="Ensembl"/>
        </authorList>
    </citation>
    <scope>IDENTIFICATION</scope>
</reference>
<keyword evidence="3" id="KW-1185">Reference proteome</keyword>
<dbReference type="Ensembl" id="ENSCSAVT00000011630.1">
    <property type="protein sequence ID" value="ENSCSAVP00000011497.1"/>
    <property type="gene ID" value="ENSCSAVG00000006737.1"/>
</dbReference>
<evidence type="ECO:0000313" key="3">
    <source>
        <dbReference type="Proteomes" id="UP000007875"/>
    </source>
</evidence>
<name>H2Z1N5_CIOSA</name>
<protein>
    <submittedName>
        <fullName evidence="2">Uncharacterized protein</fullName>
    </submittedName>
</protein>
<feature type="compositionally biased region" description="Polar residues" evidence="1">
    <location>
        <begin position="89"/>
        <end position="98"/>
    </location>
</feature>
<feature type="compositionally biased region" description="Low complexity" evidence="1">
    <location>
        <begin position="1"/>
        <end position="32"/>
    </location>
</feature>
<sequence>MSSSPSATKVTMVTSTKVKSSKGDSSGSDSNSPMKQVTGVSYIQDSVAESALRDLSSSPDRKSNVTKTSIMIRSVEKNPDKPVDDTVKSNEVSITSSPDESELDKNTQELVLEVSEPESDIKVRRTRSL</sequence>
<evidence type="ECO:0000313" key="2">
    <source>
        <dbReference type="Ensembl" id="ENSCSAVP00000011497.1"/>
    </source>
</evidence>
<feature type="compositionally biased region" description="Polar residues" evidence="1">
    <location>
        <begin position="33"/>
        <end position="44"/>
    </location>
</feature>
<dbReference type="AlphaFoldDB" id="H2Z1N5"/>
<proteinExistence type="predicted"/>
<feature type="region of interest" description="Disordered" evidence="1">
    <location>
        <begin position="1"/>
        <end position="129"/>
    </location>
</feature>
<dbReference type="Proteomes" id="UP000007875">
    <property type="component" value="Unassembled WGS sequence"/>
</dbReference>
<dbReference type="HOGENOM" id="CLU_1953621_0_0_1"/>
<dbReference type="GeneTree" id="ENSGT00530000067465"/>
<evidence type="ECO:0000256" key="1">
    <source>
        <dbReference type="SAM" id="MobiDB-lite"/>
    </source>
</evidence>
<feature type="compositionally biased region" description="Basic and acidic residues" evidence="1">
    <location>
        <begin position="74"/>
        <end position="88"/>
    </location>
</feature>
<organism evidence="2 3">
    <name type="scientific">Ciona savignyi</name>
    <name type="common">Pacific transparent sea squirt</name>
    <dbReference type="NCBI Taxonomy" id="51511"/>
    <lineage>
        <taxon>Eukaryota</taxon>
        <taxon>Metazoa</taxon>
        <taxon>Chordata</taxon>
        <taxon>Tunicata</taxon>
        <taxon>Ascidiacea</taxon>
        <taxon>Phlebobranchia</taxon>
        <taxon>Cionidae</taxon>
        <taxon>Ciona</taxon>
    </lineage>
</organism>